<evidence type="ECO:0000256" key="7">
    <source>
        <dbReference type="ARBA" id="ARBA00023242"/>
    </source>
</evidence>
<keyword evidence="2" id="KW-0479">Metal-binding</keyword>
<proteinExistence type="predicted"/>
<dbReference type="GO" id="GO:0008270">
    <property type="term" value="F:zinc ion binding"/>
    <property type="evidence" value="ECO:0007669"/>
    <property type="project" value="InterPro"/>
</dbReference>
<accession>A0A6A6JM64</accession>
<evidence type="ECO:0000256" key="8">
    <source>
        <dbReference type="SAM" id="MobiDB-lite"/>
    </source>
</evidence>
<dbReference type="GO" id="GO:0006351">
    <property type="term" value="P:DNA-templated transcription"/>
    <property type="evidence" value="ECO:0007669"/>
    <property type="project" value="InterPro"/>
</dbReference>
<evidence type="ECO:0000256" key="1">
    <source>
        <dbReference type="ARBA" id="ARBA00004123"/>
    </source>
</evidence>
<dbReference type="Pfam" id="PF04082">
    <property type="entry name" value="Fungal_trans"/>
    <property type="match status" value="1"/>
</dbReference>
<dbReference type="OrthoDB" id="2123952at2759"/>
<dbReference type="Pfam" id="PF00172">
    <property type="entry name" value="Zn_clus"/>
    <property type="match status" value="1"/>
</dbReference>
<keyword evidence="3" id="KW-0862">Zinc</keyword>
<dbReference type="GO" id="GO:0005634">
    <property type="term" value="C:nucleus"/>
    <property type="evidence" value="ECO:0007669"/>
    <property type="project" value="UniProtKB-SubCell"/>
</dbReference>
<dbReference type="SMART" id="SM00066">
    <property type="entry name" value="GAL4"/>
    <property type="match status" value="1"/>
</dbReference>
<evidence type="ECO:0000256" key="5">
    <source>
        <dbReference type="ARBA" id="ARBA00023125"/>
    </source>
</evidence>
<dbReference type="SUPFAM" id="SSF57701">
    <property type="entry name" value="Zn2/Cys6 DNA-binding domain"/>
    <property type="match status" value="1"/>
</dbReference>
<evidence type="ECO:0000256" key="2">
    <source>
        <dbReference type="ARBA" id="ARBA00022723"/>
    </source>
</evidence>
<keyword evidence="11" id="KW-1185">Reference proteome</keyword>
<dbReference type="GO" id="GO:0000981">
    <property type="term" value="F:DNA-binding transcription factor activity, RNA polymerase II-specific"/>
    <property type="evidence" value="ECO:0007669"/>
    <property type="project" value="InterPro"/>
</dbReference>
<dbReference type="Gene3D" id="4.10.240.10">
    <property type="entry name" value="Zn(2)-C6 fungal-type DNA-binding domain"/>
    <property type="match status" value="1"/>
</dbReference>
<dbReference type="InterPro" id="IPR052202">
    <property type="entry name" value="Yeast_MetPath_Reg"/>
</dbReference>
<dbReference type="InterPro" id="IPR036864">
    <property type="entry name" value="Zn2-C6_fun-type_DNA-bd_sf"/>
</dbReference>
<feature type="compositionally biased region" description="Low complexity" evidence="8">
    <location>
        <begin position="80"/>
        <end position="91"/>
    </location>
</feature>
<dbReference type="InterPro" id="IPR001138">
    <property type="entry name" value="Zn2Cys6_DnaBD"/>
</dbReference>
<dbReference type="PANTHER" id="PTHR47782">
    <property type="entry name" value="ZN(II)2CYS6 TRANSCRIPTION FACTOR (EUROFUNG)-RELATED"/>
    <property type="match status" value="1"/>
</dbReference>
<evidence type="ECO:0000259" key="9">
    <source>
        <dbReference type="PROSITE" id="PS50048"/>
    </source>
</evidence>
<feature type="compositionally biased region" description="Polar residues" evidence="8">
    <location>
        <begin position="69"/>
        <end position="78"/>
    </location>
</feature>
<evidence type="ECO:0000256" key="3">
    <source>
        <dbReference type="ARBA" id="ARBA00022833"/>
    </source>
</evidence>
<gene>
    <name evidence="10" type="ORF">EI97DRAFT_307002</name>
</gene>
<evidence type="ECO:0000256" key="4">
    <source>
        <dbReference type="ARBA" id="ARBA00023015"/>
    </source>
</evidence>
<dbReference type="GeneID" id="54547750"/>
<sequence length="592" mass="66755">MMHSRRVRRRVLACARCRKRKLSCDSKIPACGRCESAGVECVGFDSSTQREVPRSLADHLEDRIRQLQVGTDSTSSGDVPTASTLPSPAAPNGRDSLSERSTFADCLLNRVMEDITPSFLGITQARPLPSCVVVGTQLPPIGGTDLNATHPKSILNPQPSATGLDGFDGKQAIGLLKNYHDRILPQYPIYHSTEIIDAYNSVYGGNIKPGGGSPRDRYIVSLILAISLSTAARENQKGAHKHACALVQYALQWMPQVATNDIGGLQAMLLLTQYSFFNPAICDVWLLMGLISQAVIDLGLHQELPIEACISDYQRDMRRRLFWVAWETEVAVCSIYSQPIHLPIRDYEVAFPVEVDDISITEEGIDLHGPPSKSTSKRIWLLRQIEADIVSVLEQDAPLPQGFSALEEWMQKIDRSIQEWYHEVQQSARANSYSDLTPAWNELVLYADFMLPYVYMMLYKPSKRIPLPTTKNWLVAFESSVRIAEGCLRQHNTEQAKIKYVFHPVHYCRKAAFVFLQALSHCKSEVAGRYPVAQVETWMEVFPTFFLAIAERWPDTRRCEEEYQRRLAPVKREYFQFLHLYPGENNALSCGT</sequence>
<feature type="region of interest" description="Disordered" evidence="8">
    <location>
        <begin position="69"/>
        <end position="97"/>
    </location>
</feature>
<dbReference type="EMBL" id="ML986491">
    <property type="protein sequence ID" value="KAF2277038.1"/>
    <property type="molecule type" value="Genomic_DNA"/>
</dbReference>
<dbReference type="PANTHER" id="PTHR47782:SF2">
    <property type="entry name" value="TRANSCRIPTION FACTOR, PUTATIVE (AFU_ORTHOLOGUE AFUA_4G12570)-RELATED"/>
    <property type="match status" value="1"/>
</dbReference>
<dbReference type="AlphaFoldDB" id="A0A6A6JM64"/>
<dbReference type="GO" id="GO:0045944">
    <property type="term" value="P:positive regulation of transcription by RNA polymerase II"/>
    <property type="evidence" value="ECO:0007669"/>
    <property type="project" value="TreeGrafter"/>
</dbReference>
<evidence type="ECO:0000313" key="10">
    <source>
        <dbReference type="EMBL" id="KAF2277038.1"/>
    </source>
</evidence>
<dbReference type="SMART" id="SM00906">
    <property type="entry name" value="Fungal_trans"/>
    <property type="match status" value="1"/>
</dbReference>
<keyword evidence="7" id="KW-0539">Nucleus</keyword>
<dbReference type="GO" id="GO:0043565">
    <property type="term" value="F:sequence-specific DNA binding"/>
    <property type="evidence" value="ECO:0007669"/>
    <property type="project" value="TreeGrafter"/>
</dbReference>
<dbReference type="PROSITE" id="PS00463">
    <property type="entry name" value="ZN2_CY6_FUNGAL_1"/>
    <property type="match status" value="1"/>
</dbReference>
<comment type="subcellular location">
    <subcellularLocation>
        <location evidence="1">Nucleus</location>
    </subcellularLocation>
</comment>
<evidence type="ECO:0000313" key="11">
    <source>
        <dbReference type="Proteomes" id="UP000800097"/>
    </source>
</evidence>
<protein>
    <recommendedName>
        <fullName evidence="9">Zn(2)-C6 fungal-type domain-containing protein</fullName>
    </recommendedName>
</protein>
<dbReference type="RefSeq" id="XP_033654577.1">
    <property type="nucleotide sequence ID" value="XM_033794575.1"/>
</dbReference>
<dbReference type="CDD" id="cd12148">
    <property type="entry name" value="fungal_TF_MHR"/>
    <property type="match status" value="1"/>
</dbReference>
<keyword evidence="5" id="KW-0238">DNA-binding</keyword>
<keyword evidence="6" id="KW-0804">Transcription</keyword>
<dbReference type="CDD" id="cd00067">
    <property type="entry name" value="GAL4"/>
    <property type="match status" value="1"/>
</dbReference>
<dbReference type="Proteomes" id="UP000800097">
    <property type="component" value="Unassembled WGS sequence"/>
</dbReference>
<evidence type="ECO:0000256" key="6">
    <source>
        <dbReference type="ARBA" id="ARBA00023163"/>
    </source>
</evidence>
<dbReference type="PROSITE" id="PS50048">
    <property type="entry name" value="ZN2_CY6_FUNGAL_2"/>
    <property type="match status" value="1"/>
</dbReference>
<organism evidence="10 11">
    <name type="scientific">Westerdykella ornata</name>
    <dbReference type="NCBI Taxonomy" id="318751"/>
    <lineage>
        <taxon>Eukaryota</taxon>
        <taxon>Fungi</taxon>
        <taxon>Dikarya</taxon>
        <taxon>Ascomycota</taxon>
        <taxon>Pezizomycotina</taxon>
        <taxon>Dothideomycetes</taxon>
        <taxon>Pleosporomycetidae</taxon>
        <taxon>Pleosporales</taxon>
        <taxon>Sporormiaceae</taxon>
        <taxon>Westerdykella</taxon>
    </lineage>
</organism>
<reference evidence="10" key="1">
    <citation type="journal article" date="2020" name="Stud. Mycol.">
        <title>101 Dothideomycetes genomes: a test case for predicting lifestyles and emergence of pathogens.</title>
        <authorList>
            <person name="Haridas S."/>
            <person name="Albert R."/>
            <person name="Binder M."/>
            <person name="Bloem J."/>
            <person name="Labutti K."/>
            <person name="Salamov A."/>
            <person name="Andreopoulos B."/>
            <person name="Baker S."/>
            <person name="Barry K."/>
            <person name="Bills G."/>
            <person name="Bluhm B."/>
            <person name="Cannon C."/>
            <person name="Castanera R."/>
            <person name="Culley D."/>
            <person name="Daum C."/>
            <person name="Ezra D."/>
            <person name="Gonzalez J."/>
            <person name="Henrissat B."/>
            <person name="Kuo A."/>
            <person name="Liang C."/>
            <person name="Lipzen A."/>
            <person name="Lutzoni F."/>
            <person name="Magnuson J."/>
            <person name="Mondo S."/>
            <person name="Nolan M."/>
            <person name="Ohm R."/>
            <person name="Pangilinan J."/>
            <person name="Park H.-J."/>
            <person name="Ramirez L."/>
            <person name="Alfaro M."/>
            <person name="Sun H."/>
            <person name="Tritt A."/>
            <person name="Yoshinaga Y."/>
            <person name="Zwiers L.-H."/>
            <person name="Turgeon B."/>
            <person name="Goodwin S."/>
            <person name="Spatafora J."/>
            <person name="Crous P."/>
            <person name="Grigoriev I."/>
        </authorList>
    </citation>
    <scope>NUCLEOTIDE SEQUENCE</scope>
    <source>
        <strain evidence="10">CBS 379.55</strain>
    </source>
</reference>
<name>A0A6A6JM64_WESOR</name>
<feature type="domain" description="Zn(2)-C6 fungal-type" evidence="9">
    <location>
        <begin position="13"/>
        <end position="42"/>
    </location>
</feature>
<keyword evidence="4" id="KW-0805">Transcription regulation</keyword>
<dbReference type="InterPro" id="IPR007219">
    <property type="entry name" value="XnlR_reg_dom"/>
</dbReference>